<comment type="caution">
    <text evidence="1">The sequence shown here is derived from an EMBL/GenBank/DDBJ whole genome shotgun (WGS) entry which is preliminary data.</text>
</comment>
<dbReference type="AlphaFoldDB" id="A0AAE1MB85"/>
<gene>
    <name evidence="1" type="ORF">QN277_009117</name>
</gene>
<dbReference type="EMBL" id="JAWXYG010000013">
    <property type="protein sequence ID" value="KAK4256223.1"/>
    <property type="molecule type" value="Genomic_DNA"/>
</dbReference>
<proteinExistence type="predicted"/>
<protein>
    <recommendedName>
        <fullName evidence="3">Late embryogenesis abundant protein</fullName>
    </recommendedName>
</protein>
<evidence type="ECO:0000313" key="1">
    <source>
        <dbReference type="EMBL" id="KAK4256223.1"/>
    </source>
</evidence>
<accession>A0AAE1MB85</accession>
<evidence type="ECO:0000313" key="2">
    <source>
        <dbReference type="Proteomes" id="UP001293593"/>
    </source>
</evidence>
<dbReference type="PANTHER" id="PTHR35122:SF2">
    <property type="entry name" value="OS04G0598000 PROTEIN"/>
    <property type="match status" value="1"/>
</dbReference>
<organism evidence="1 2">
    <name type="scientific">Acacia crassicarpa</name>
    <name type="common">northern wattle</name>
    <dbReference type="NCBI Taxonomy" id="499986"/>
    <lineage>
        <taxon>Eukaryota</taxon>
        <taxon>Viridiplantae</taxon>
        <taxon>Streptophyta</taxon>
        <taxon>Embryophyta</taxon>
        <taxon>Tracheophyta</taxon>
        <taxon>Spermatophyta</taxon>
        <taxon>Magnoliopsida</taxon>
        <taxon>eudicotyledons</taxon>
        <taxon>Gunneridae</taxon>
        <taxon>Pentapetalae</taxon>
        <taxon>rosids</taxon>
        <taxon>fabids</taxon>
        <taxon>Fabales</taxon>
        <taxon>Fabaceae</taxon>
        <taxon>Caesalpinioideae</taxon>
        <taxon>mimosoid clade</taxon>
        <taxon>Acacieae</taxon>
        <taxon>Acacia</taxon>
    </lineage>
</organism>
<keyword evidence="2" id="KW-1185">Reference proteome</keyword>
<dbReference type="Pfam" id="PF22272">
    <property type="entry name" value="LEA_3b"/>
    <property type="match status" value="1"/>
</dbReference>
<name>A0AAE1MB85_9FABA</name>
<dbReference type="InterPro" id="IPR039291">
    <property type="entry name" value="At5g17165-like"/>
</dbReference>
<dbReference type="PANTHER" id="PTHR35122">
    <property type="entry name" value="OSJNBA0093F12.14 PROTEIN"/>
    <property type="match status" value="1"/>
</dbReference>
<sequence length="136" mass="15048">MAANSKCRGITKFGKRVTNQIWTHNSPLATHSLLSSASALTARRAAYSSLYEKNFDDRVCPTVVPDHVIQSVHSENYWAPHPQTGVFWPPTENHNFQPSSSAASAANASTTASVLEEKVWFRQTSLEDLEKPHLLA</sequence>
<dbReference type="Proteomes" id="UP001293593">
    <property type="component" value="Unassembled WGS sequence"/>
</dbReference>
<reference evidence="1" key="1">
    <citation type="submission" date="2023-10" db="EMBL/GenBank/DDBJ databases">
        <title>Chromosome-level genome of the transformable northern wattle, Acacia crassicarpa.</title>
        <authorList>
            <person name="Massaro I."/>
            <person name="Sinha N.R."/>
            <person name="Poethig S."/>
            <person name="Leichty A.R."/>
        </authorList>
    </citation>
    <scope>NUCLEOTIDE SEQUENCE</scope>
    <source>
        <strain evidence="1">Acra3RX</strain>
        <tissue evidence="1">Leaf</tissue>
    </source>
</reference>
<evidence type="ECO:0008006" key="3">
    <source>
        <dbReference type="Google" id="ProtNLM"/>
    </source>
</evidence>